<organism evidence="2 3">
    <name type="scientific">Vagococcus carniphilus</name>
    <dbReference type="NCBI Taxonomy" id="218144"/>
    <lineage>
        <taxon>Bacteria</taxon>
        <taxon>Bacillati</taxon>
        <taxon>Bacillota</taxon>
        <taxon>Bacilli</taxon>
        <taxon>Lactobacillales</taxon>
        <taxon>Enterococcaceae</taxon>
        <taxon>Vagococcus</taxon>
    </lineage>
</organism>
<dbReference type="RefSeq" id="WP_311876002.1">
    <property type="nucleotide sequence ID" value="NZ_JARQBZ010000006.1"/>
</dbReference>
<gene>
    <name evidence="2" type="ORF">P7H70_04525</name>
</gene>
<feature type="domain" description="DUF2268" evidence="1">
    <location>
        <begin position="88"/>
        <end position="289"/>
    </location>
</feature>
<keyword evidence="2" id="KW-0378">Hydrolase</keyword>
<comment type="caution">
    <text evidence="2">The sequence shown here is derived from an EMBL/GenBank/DDBJ whole genome shotgun (WGS) entry which is preliminary data.</text>
</comment>
<dbReference type="Proteomes" id="UP001268577">
    <property type="component" value="Unassembled WGS sequence"/>
</dbReference>
<dbReference type="Pfam" id="PF10026">
    <property type="entry name" value="DUF2268"/>
    <property type="match status" value="1"/>
</dbReference>
<protein>
    <submittedName>
        <fullName evidence="2">DUF2268 domain-containing putative Zn-dependent protease</fullName>
    </submittedName>
</protein>
<sequence length="294" mass="33413">MKVIVEDTVNQYETLFLTEDKGNFFRYTMMKPFEKMWQMMGVPLKAKEENGYDVLMATQMMGSLGLNETTRLKEGVASLKEINALEIAEKTLDECLTYIENDGLKIKAETLRLGMYIADSNSLSSLNDYCGFGGIPGFIYTTILPNDYNTPRIPSLIAHEFHHNVRLSYFDWKYGDITVGEYIIIEGLAESFAKEMYGEEWIGSWVKLEEDDLNYSIDVFKEALDIKGFAEVSSYLYGDTFAKEKGYTPVGLSDCAGYAVGYKAVQDYMKKHNISIMEATLLEEKEILQSCGLF</sequence>
<proteinExistence type="predicted"/>
<evidence type="ECO:0000313" key="3">
    <source>
        <dbReference type="Proteomes" id="UP001268577"/>
    </source>
</evidence>
<evidence type="ECO:0000313" key="2">
    <source>
        <dbReference type="EMBL" id="MDT2833309.1"/>
    </source>
</evidence>
<dbReference type="GO" id="GO:0006508">
    <property type="term" value="P:proteolysis"/>
    <property type="evidence" value="ECO:0007669"/>
    <property type="project" value="UniProtKB-KW"/>
</dbReference>
<keyword evidence="2" id="KW-0645">Protease</keyword>
<evidence type="ECO:0000259" key="1">
    <source>
        <dbReference type="Pfam" id="PF10026"/>
    </source>
</evidence>
<dbReference type="AlphaFoldDB" id="A0AAW8U2J1"/>
<dbReference type="InterPro" id="IPR018728">
    <property type="entry name" value="DUF2268"/>
</dbReference>
<name>A0AAW8U2J1_9ENTE</name>
<dbReference type="EMBL" id="JARQBZ010000006">
    <property type="protein sequence ID" value="MDT2833309.1"/>
    <property type="molecule type" value="Genomic_DNA"/>
</dbReference>
<reference evidence="2" key="1">
    <citation type="submission" date="2023-03" db="EMBL/GenBank/DDBJ databases">
        <authorList>
            <person name="Shen W."/>
            <person name="Cai J."/>
        </authorList>
    </citation>
    <scope>NUCLEOTIDE SEQUENCE</scope>
    <source>
        <strain evidence="2">P96-3</strain>
    </source>
</reference>
<accession>A0AAW8U2J1</accession>
<dbReference type="GO" id="GO:0008233">
    <property type="term" value="F:peptidase activity"/>
    <property type="evidence" value="ECO:0007669"/>
    <property type="project" value="UniProtKB-KW"/>
</dbReference>